<organism evidence="4 5">
    <name type="scientific">Pseudarthrobacter psychrotolerans</name>
    <dbReference type="NCBI Taxonomy" id="2697569"/>
    <lineage>
        <taxon>Bacteria</taxon>
        <taxon>Bacillati</taxon>
        <taxon>Actinomycetota</taxon>
        <taxon>Actinomycetes</taxon>
        <taxon>Micrococcales</taxon>
        <taxon>Micrococcaceae</taxon>
        <taxon>Pseudarthrobacter</taxon>
    </lineage>
</organism>
<dbReference type="CDD" id="cd04301">
    <property type="entry name" value="NAT_SF"/>
    <property type="match status" value="1"/>
</dbReference>
<dbReference type="GO" id="GO:0016747">
    <property type="term" value="F:acyltransferase activity, transferring groups other than amino-acyl groups"/>
    <property type="evidence" value="ECO:0007669"/>
    <property type="project" value="InterPro"/>
</dbReference>
<dbReference type="AlphaFoldDB" id="A0A6P1NT89"/>
<dbReference type="SUPFAM" id="SSF55729">
    <property type="entry name" value="Acyl-CoA N-acyltransferases (Nat)"/>
    <property type="match status" value="1"/>
</dbReference>
<proteinExistence type="predicted"/>
<keyword evidence="1 4" id="KW-0808">Transferase</keyword>
<evidence type="ECO:0000313" key="5">
    <source>
        <dbReference type="Proteomes" id="UP000464186"/>
    </source>
</evidence>
<dbReference type="EMBL" id="CP047898">
    <property type="protein sequence ID" value="QHK21580.1"/>
    <property type="molecule type" value="Genomic_DNA"/>
</dbReference>
<dbReference type="KEGG" id="psey:GU243_19880"/>
<dbReference type="PANTHER" id="PTHR43877:SF1">
    <property type="entry name" value="ACETYLTRANSFERASE"/>
    <property type="match status" value="1"/>
</dbReference>
<dbReference type="PANTHER" id="PTHR43877">
    <property type="entry name" value="AMINOALKYLPHOSPHONATE N-ACETYLTRANSFERASE-RELATED-RELATED"/>
    <property type="match status" value="1"/>
</dbReference>
<keyword evidence="2" id="KW-0012">Acyltransferase</keyword>
<evidence type="ECO:0000256" key="1">
    <source>
        <dbReference type="ARBA" id="ARBA00022679"/>
    </source>
</evidence>
<evidence type="ECO:0000313" key="4">
    <source>
        <dbReference type="EMBL" id="QHK21580.1"/>
    </source>
</evidence>
<feature type="domain" description="N-acetyltransferase" evidence="3">
    <location>
        <begin position="7"/>
        <end position="171"/>
    </location>
</feature>
<protein>
    <submittedName>
        <fullName evidence="4">GNAT family N-acetyltransferase</fullName>
    </submittedName>
</protein>
<dbReference type="PROSITE" id="PS51186">
    <property type="entry name" value="GNAT"/>
    <property type="match status" value="1"/>
</dbReference>
<name>A0A6P1NT89_9MICC</name>
<dbReference type="Proteomes" id="UP000464186">
    <property type="component" value="Chromosome"/>
</dbReference>
<evidence type="ECO:0000259" key="3">
    <source>
        <dbReference type="PROSITE" id="PS51186"/>
    </source>
</evidence>
<sequence>MSEAAGVDVRRATPADAVPLAEVHTQCWQQTYHGLMSDAFLAGLKPADRLAMWCRLLLAPEPAAWVACVNGSVVGFSATRVVPQGNLDQDLPASGSLELWGLYLLRAHQGLGLGRRLLEASVGTGPASLWVAAGNAKAIGFYERLGFAPDGAEDRVAEWEDLHEIRMTRSP</sequence>
<dbReference type="InterPro" id="IPR016181">
    <property type="entry name" value="Acyl_CoA_acyltransferase"/>
</dbReference>
<evidence type="ECO:0000256" key="2">
    <source>
        <dbReference type="ARBA" id="ARBA00023315"/>
    </source>
</evidence>
<dbReference type="Pfam" id="PF00583">
    <property type="entry name" value="Acetyltransf_1"/>
    <property type="match status" value="1"/>
</dbReference>
<dbReference type="InterPro" id="IPR050832">
    <property type="entry name" value="Bact_Acetyltransf"/>
</dbReference>
<accession>A0A6P1NT89</accession>
<dbReference type="InterPro" id="IPR000182">
    <property type="entry name" value="GNAT_dom"/>
</dbReference>
<keyword evidence="5" id="KW-1185">Reference proteome</keyword>
<dbReference type="Gene3D" id="3.40.630.30">
    <property type="match status" value="1"/>
</dbReference>
<gene>
    <name evidence="4" type="ORF">GU243_19880</name>
</gene>
<reference evidence="4 5" key="1">
    <citation type="submission" date="2020-01" db="EMBL/GenBank/DDBJ databases">
        <title>Pseudarthrobacter psychrotolerans sp. nov., isolated from antarctic soil.</title>
        <authorList>
            <person name="Shin Y."/>
            <person name="Park W."/>
        </authorList>
    </citation>
    <scope>NUCLEOTIDE SEQUENCE [LARGE SCALE GENOMIC DNA]</scope>
    <source>
        <strain evidence="4 5">YJ56</strain>
    </source>
</reference>